<keyword evidence="1" id="KW-0418">Kinase</keyword>
<keyword evidence="3" id="KW-0547">Nucleotide-binding</keyword>
<dbReference type="Gene3D" id="3.30.565.10">
    <property type="entry name" value="Histidine kinase-like ATPase, C-terminal domain"/>
    <property type="match status" value="1"/>
</dbReference>
<dbReference type="PANTHER" id="PTHR35526">
    <property type="entry name" value="ANTI-SIGMA-F FACTOR RSBW-RELATED"/>
    <property type="match status" value="1"/>
</dbReference>
<sequence>MSAHSLGSTAFPAGVESVAAARRWCADQLKLMCPSSEDVVLLLSEVFTNAVVHSTGDKVEVSLFAVGCCVRVEVVDGGSETLPHDASDPWGQSGQGLPIIQALADDWGYEPLERGLKVWFVVQVLSA</sequence>
<dbReference type="InterPro" id="IPR003594">
    <property type="entry name" value="HATPase_dom"/>
</dbReference>
<dbReference type="EMBL" id="JBHTIR010000217">
    <property type="protein sequence ID" value="MFD0850992.1"/>
    <property type="molecule type" value="Genomic_DNA"/>
</dbReference>
<accession>A0ABW3CAM8</accession>
<feature type="domain" description="Histidine kinase/HSP90-like ATPase" evidence="2">
    <location>
        <begin position="11"/>
        <end position="120"/>
    </location>
</feature>
<reference evidence="4" key="1">
    <citation type="journal article" date="2019" name="Int. J. Syst. Evol. Microbiol.">
        <title>The Global Catalogue of Microorganisms (GCM) 10K type strain sequencing project: providing services to taxonomists for standard genome sequencing and annotation.</title>
        <authorList>
            <consortium name="The Broad Institute Genomics Platform"/>
            <consortium name="The Broad Institute Genome Sequencing Center for Infectious Disease"/>
            <person name="Wu L."/>
            <person name="Ma J."/>
        </authorList>
    </citation>
    <scope>NUCLEOTIDE SEQUENCE [LARGE SCALE GENOMIC DNA]</scope>
    <source>
        <strain evidence="4">JCM 31696</strain>
    </source>
</reference>
<dbReference type="SUPFAM" id="SSF55874">
    <property type="entry name" value="ATPase domain of HSP90 chaperone/DNA topoisomerase II/histidine kinase"/>
    <property type="match status" value="1"/>
</dbReference>
<dbReference type="InterPro" id="IPR050267">
    <property type="entry name" value="Anti-sigma-factor_SerPK"/>
</dbReference>
<evidence type="ECO:0000259" key="2">
    <source>
        <dbReference type="Pfam" id="PF13581"/>
    </source>
</evidence>
<dbReference type="GO" id="GO:0005524">
    <property type="term" value="F:ATP binding"/>
    <property type="evidence" value="ECO:0007669"/>
    <property type="project" value="UniProtKB-KW"/>
</dbReference>
<keyword evidence="1" id="KW-0723">Serine/threonine-protein kinase</keyword>
<evidence type="ECO:0000256" key="1">
    <source>
        <dbReference type="ARBA" id="ARBA00022527"/>
    </source>
</evidence>
<name>A0ABW3CAM8_9ACTN</name>
<keyword evidence="3" id="KW-0067">ATP-binding</keyword>
<gene>
    <name evidence="3" type="ORF">ACFQ07_02050</name>
</gene>
<dbReference type="Proteomes" id="UP001597083">
    <property type="component" value="Unassembled WGS sequence"/>
</dbReference>
<keyword evidence="1" id="KW-0808">Transferase</keyword>
<dbReference type="CDD" id="cd16936">
    <property type="entry name" value="HATPase_RsbW-like"/>
    <property type="match status" value="1"/>
</dbReference>
<dbReference type="Pfam" id="PF13581">
    <property type="entry name" value="HATPase_c_2"/>
    <property type="match status" value="1"/>
</dbReference>
<organism evidence="3 4">
    <name type="scientific">Actinomadura adrarensis</name>
    <dbReference type="NCBI Taxonomy" id="1819600"/>
    <lineage>
        <taxon>Bacteria</taxon>
        <taxon>Bacillati</taxon>
        <taxon>Actinomycetota</taxon>
        <taxon>Actinomycetes</taxon>
        <taxon>Streptosporangiales</taxon>
        <taxon>Thermomonosporaceae</taxon>
        <taxon>Actinomadura</taxon>
    </lineage>
</organism>
<dbReference type="PANTHER" id="PTHR35526:SF3">
    <property type="entry name" value="ANTI-SIGMA-F FACTOR RSBW"/>
    <property type="match status" value="1"/>
</dbReference>
<comment type="caution">
    <text evidence="3">The sequence shown here is derived from an EMBL/GenBank/DDBJ whole genome shotgun (WGS) entry which is preliminary data.</text>
</comment>
<keyword evidence="4" id="KW-1185">Reference proteome</keyword>
<protein>
    <submittedName>
        <fullName evidence="3">ATP-binding protein</fullName>
    </submittedName>
</protein>
<evidence type="ECO:0000313" key="4">
    <source>
        <dbReference type="Proteomes" id="UP001597083"/>
    </source>
</evidence>
<dbReference type="InterPro" id="IPR036890">
    <property type="entry name" value="HATPase_C_sf"/>
</dbReference>
<proteinExistence type="predicted"/>
<evidence type="ECO:0000313" key="3">
    <source>
        <dbReference type="EMBL" id="MFD0850992.1"/>
    </source>
</evidence>